<comment type="function">
    <text evidence="10">Catalyzes the reversible formation of acyl-phosphate (acyl-PO(4)) from acyl-[acyl-carrier-protein] (acyl-ACP). This enzyme utilizes acyl-ACP as fatty acyl donor, but not acyl-CoA.</text>
</comment>
<keyword evidence="4 10" id="KW-0808">Transferase</keyword>
<reference evidence="11 12" key="1">
    <citation type="submission" date="2019-03" db="EMBL/GenBank/DDBJ databases">
        <title>Genomic Encyclopedia of Type Strains, Phase IV (KMG-IV): sequencing the most valuable type-strain genomes for metagenomic binning, comparative biology and taxonomic classification.</title>
        <authorList>
            <person name="Goeker M."/>
        </authorList>
    </citation>
    <scope>NUCLEOTIDE SEQUENCE [LARGE SCALE GENOMIC DNA]</scope>
    <source>
        <strain evidence="11 12">DSM 18577</strain>
    </source>
</reference>
<dbReference type="Pfam" id="PF02504">
    <property type="entry name" value="FA_synthesis"/>
    <property type="match status" value="1"/>
</dbReference>
<evidence type="ECO:0000256" key="9">
    <source>
        <dbReference type="ARBA" id="ARBA00046608"/>
    </source>
</evidence>
<accession>A0A4R1JAU9</accession>
<dbReference type="Proteomes" id="UP000295565">
    <property type="component" value="Unassembled WGS sequence"/>
</dbReference>
<comment type="similarity">
    <text evidence="10">Belongs to the PlsX family.</text>
</comment>
<evidence type="ECO:0000256" key="10">
    <source>
        <dbReference type="HAMAP-Rule" id="MF_00019"/>
    </source>
</evidence>
<evidence type="ECO:0000256" key="5">
    <source>
        <dbReference type="ARBA" id="ARBA00023098"/>
    </source>
</evidence>
<dbReference type="PANTHER" id="PTHR30100:SF1">
    <property type="entry name" value="PHOSPHATE ACYLTRANSFERASE"/>
    <property type="match status" value="1"/>
</dbReference>
<evidence type="ECO:0000256" key="2">
    <source>
        <dbReference type="ARBA" id="ARBA00022490"/>
    </source>
</evidence>
<dbReference type="EMBL" id="SMGD01000014">
    <property type="protein sequence ID" value="TCK47634.1"/>
    <property type="molecule type" value="Genomic_DNA"/>
</dbReference>
<name>A0A4R1JAU9_9GAMM</name>
<dbReference type="RefSeq" id="WP_131913436.1">
    <property type="nucleotide sequence ID" value="NZ_OU594967.1"/>
</dbReference>
<dbReference type="GO" id="GO:0006633">
    <property type="term" value="P:fatty acid biosynthetic process"/>
    <property type="evidence" value="ECO:0007669"/>
    <property type="project" value="UniProtKB-UniRule"/>
</dbReference>
<evidence type="ECO:0000313" key="11">
    <source>
        <dbReference type="EMBL" id="TCK47634.1"/>
    </source>
</evidence>
<keyword evidence="5 10" id="KW-0443">Lipid metabolism</keyword>
<protein>
    <recommendedName>
        <fullName evidence="8 10">Phosphate acyltransferase</fullName>
        <ecNumber evidence="8 10">2.3.1.274</ecNumber>
    </recommendedName>
    <alternativeName>
        <fullName evidence="10">Acyl-ACP phosphotransacylase</fullName>
    </alternativeName>
    <alternativeName>
        <fullName evidence="10">Acyl-[acyl-carrier-protein]--phosphate acyltransferase</fullName>
    </alternativeName>
    <alternativeName>
        <fullName evidence="10">Phosphate-acyl-ACP acyltransferase</fullName>
    </alternativeName>
</protein>
<sequence length="359" mass="38625">MASIVAGKLLTSKATQLQRLTIALDAMGGDSGPPVVIPAVKRILENYTNIAVHLVGDPVILTPLIEHYQLQENPRVHLVCTSEVILPDDKPLTILRSRRSSSMAKALQLVADHQANACVSAGSTGALVALSHSILKVLPGVVRPALVTALPNKKGTKTLLLDLGANINCNANLLVQFAMMGSVLVEQLWGVNNPSVALLNIGSEAIKGNDTIRHASHLLTQTKHLNYQGFIEGNQLFNGSCNVIVCDGFSGNVALKTAEGTAEYLLDIFSSFMPKGRIKRYLISRLLPGIATQLNRYRPSQYNGACMLGLNGSVIKSHGRADSDAFYQAICEAIEQSKLHIPDMIGEKIQTYQATLSEN</sequence>
<dbReference type="InterPro" id="IPR012281">
    <property type="entry name" value="Phospholipid_synth_PlsX-like"/>
</dbReference>
<keyword evidence="7 10" id="KW-1208">Phospholipid metabolism</keyword>
<dbReference type="PIRSF" id="PIRSF002465">
    <property type="entry name" value="Phsphlp_syn_PlsX"/>
    <property type="match status" value="1"/>
</dbReference>
<evidence type="ECO:0000256" key="4">
    <source>
        <dbReference type="ARBA" id="ARBA00022679"/>
    </source>
</evidence>
<comment type="subcellular location">
    <subcellularLocation>
        <location evidence="10">Cytoplasm</location>
    </subcellularLocation>
    <text evidence="10">Associated with the membrane possibly through PlsY.</text>
</comment>
<keyword evidence="6 10" id="KW-0594">Phospholipid biosynthesis</keyword>
<dbReference type="OrthoDB" id="9806408at2"/>
<keyword evidence="11" id="KW-0012">Acyltransferase</keyword>
<evidence type="ECO:0000256" key="8">
    <source>
        <dbReference type="ARBA" id="ARBA00024069"/>
    </source>
</evidence>
<organism evidence="11 12">
    <name type="scientific">Celerinatantimonas diazotrophica</name>
    <dbReference type="NCBI Taxonomy" id="412034"/>
    <lineage>
        <taxon>Bacteria</taxon>
        <taxon>Pseudomonadati</taxon>
        <taxon>Pseudomonadota</taxon>
        <taxon>Gammaproteobacteria</taxon>
        <taxon>Celerinatantimonadaceae</taxon>
        <taxon>Celerinatantimonas</taxon>
    </lineage>
</organism>
<evidence type="ECO:0000256" key="7">
    <source>
        <dbReference type="ARBA" id="ARBA00023264"/>
    </source>
</evidence>
<comment type="pathway">
    <text evidence="10">Lipid metabolism; phospholipid metabolism.</text>
</comment>
<dbReference type="PANTHER" id="PTHR30100">
    <property type="entry name" value="FATTY ACID/PHOSPHOLIPID SYNTHESIS PROTEIN PLSX"/>
    <property type="match status" value="1"/>
</dbReference>
<proteinExistence type="inferred from homology"/>
<keyword evidence="3 10" id="KW-0444">Lipid biosynthesis</keyword>
<dbReference type="SUPFAM" id="SSF53659">
    <property type="entry name" value="Isocitrate/Isopropylmalate dehydrogenase-like"/>
    <property type="match status" value="1"/>
</dbReference>
<dbReference type="GO" id="GO:0005737">
    <property type="term" value="C:cytoplasm"/>
    <property type="evidence" value="ECO:0007669"/>
    <property type="project" value="UniProtKB-SubCell"/>
</dbReference>
<comment type="caution">
    <text evidence="11">The sequence shown here is derived from an EMBL/GenBank/DDBJ whole genome shotgun (WGS) entry which is preliminary data.</text>
</comment>
<dbReference type="Gene3D" id="3.40.718.10">
    <property type="entry name" value="Isopropylmalate Dehydrogenase"/>
    <property type="match status" value="1"/>
</dbReference>
<dbReference type="EC" id="2.3.1.274" evidence="8 10"/>
<evidence type="ECO:0000313" key="12">
    <source>
        <dbReference type="Proteomes" id="UP000295565"/>
    </source>
</evidence>
<dbReference type="UniPathway" id="UPA00085"/>
<gene>
    <name evidence="10" type="primary">plsX</name>
    <name evidence="11" type="ORF">EV690_2671</name>
</gene>
<keyword evidence="2 10" id="KW-0963">Cytoplasm</keyword>
<dbReference type="AlphaFoldDB" id="A0A4R1JAU9"/>
<evidence type="ECO:0000256" key="1">
    <source>
        <dbReference type="ARBA" id="ARBA00001232"/>
    </source>
</evidence>
<comment type="subunit">
    <text evidence="9 10">Homodimer. Probably interacts with PlsY.</text>
</comment>
<dbReference type="GO" id="GO:0008654">
    <property type="term" value="P:phospholipid biosynthetic process"/>
    <property type="evidence" value="ECO:0007669"/>
    <property type="project" value="UniProtKB-KW"/>
</dbReference>
<comment type="catalytic activity">
    <reaction evidence="1 10">
        <text>a fatty acyl-[ACP] + phosphate = an acyl phosphate + holo-[ACP]</text>
        <dbReference type="Rhea" id="RHEA:42292"/>
        <dbReference type="Rhea" id="RHEA-COMP:9685"/>
        <dbReference type="Rhea" id="RHEA-COMP:14125"/>
        <dbReference type="ChEBI" id="CHEBI:43474"/>
        <dbReference type="ChEBI" id="CHEBI:59918"/>
        <dbReference type="ChEBI" id="CHEBI:64479"/>
        <dbReference type="ChEBI" id="CHEBI:138651"/>
        <dbReference type="EC" id="2.3.1.274"/>
    </reaction>
</comment>
<keyword evidence="12" id="KW-1185">Reference proteome</keyword>
<dbReference type="NCBIfam" id="TIGR00182">
    <property type="entry name" value="plsX"/>
    <property type="match status" value="1"/>
</dbReference>
<dbReference type="InterPro" id="IPR003664">
    <property type="entry name" value="FA_synthesis"/>
</dbReference>
<evidence type="ECO:0000256" key="6">
    <source>
        <dbReference type="ARBA" id="ARBA00023209"/>
    </source>
</evidence>
<dbReference type="HAMAP" id="MF_00019">
    <property type="entry name" value="PlsX"/>
    <property type="match status" value="1"/>
</dbReference>
<evidence type="ECO:0000256" key="3">
    <source>
        <dbReference type="ARBA" id="ARBA00022516"/>
    </source>
</evidence>
<dbReference type="GO" id="GO:0043811">
    <property type="term" value="F:phosphate:acyl-[acyl carrier protein] acyltransferase activity"/>
    <property type="evidence" value="ECO:0007669"/>
    <property type="project" value="UniProtKB-UniRule"/>
</dbReference>